<protein>
    <submittedName>
        <fullName evidence="2">Enolase C-terminal domain-like protein</fullName>
    </submittedName>
</protein>
<organism evidence="2 3">
    <name type="scientific">Chelativorans intermedius</name>
    <dbReference type="NCBI Taxonomy" id="515947"/>
    <lineage>
        <taxon>Bacteria</taxon>
        <taxon>Pseudomonadati</taxon>
        <taxon>Pseudomonadota</taxon>
        <taxon>Alphaproteobacteria</taxon>
        <taxon>Hyphomicrobiales</taxon>
        <taxon>Phyllobacteriaceae</taxon>
        <taxon>Chelativorans</taxon>
    </lineage>
</organism>
<accession>A0ABV6D647</accession>
<proteinExistence type="predicted"/>
<dbReference type="PANTHER" id="PTHR48080:SF2">
    <property type="entry name" value="D-GALACTONATE DEHYDRATASE"/>
    <property type="match status" value="1"/>
</dbReference>
<evidence type="ECO:0000313" key="2">
    <source>
        <dbReference type="EMBL" id="MFC0208096.1"/>
    </source>
</evidence>
<dbReference type="EMBL" id="JBHLXD010000008">
    <property type="protein sequence ID" value="MFC0208096.1"/>
    <property type="molecule type" value="Genomic_DNA"/>
</dbReference>
<dbReference type="Proteomes" id="UP001589755">
    <property type="component" value="Unassembled WGS sequence"/>
</dbReference>
<comment type="caution">
    <text evidence="2">The sequence shown here is derived from an EMBL/GenBank/DDBJ whole genome shotgun (WGS) entry which is preliminary data.</text>
</comment>
<dbReference type="Gene3D" id="3.20.20.120">
    <property type="entry name" value="Enolase-like C-terminal domain"/>
    <property type="match status" value="1"/>
</dbReference>
<dbReference type="InterPro" id="IPR036849">
    <property type="entry name" value="Enolase-like_C_sf"/>
</dbReference>
<dbReference type="InterPro" id="IPR029065">
    <property type="entry name" value="Enolase_C-like"/>
</dbReference>
<sequence>MADLARRVDCPHATGERLFTLREFLDLAEKRAVAYVQPGLAQCGGLSGGRRIAAIAQAAHMRVAPHNPTGPVAGAVALHVDFATPNFVIQQEAVGVVPWFEEICSSYPLALNKGAWQVPTSPGLGIEVDEKAAARHPFEKERTPALDAILSDGRIANW</sequence>
<name>A0ABV6D647_9HYPH</name>
<dbReference type="PANTHER" id="PTHR48080">
    <property type="entry name" value="D-GALACTONATE DEHYDRATASE-RELATED"/>
    <property type="match status" value="1"/>
</dbReference>
<dbReference type="InterPro" id="IPR029017">
    <property type="entry name" value="Enolase-like_N"/>
</dbReference>
<evidence type="ECO:0000313" key="3">
    <source>
        <dbReference type="Proteomes" id="UP001589755"/>
    </source>
</evidence>
<dbReference type="RefSeq" id="WP_261519069.1">
    <property type="nucleotide sequence ID" value="NZ_JAODNW010000002.1"/>
</dbReference>
<reference evidence="2 3" key="1">
    <citation type="submission" date="2024-09" db="EMBL/GenBank/DDBJ databases">
        <authorList>
            <person name="Sun Q."/>
            <person name="Mori K."/>
        </authorList>
    </citation>
    <scope>NUCLEOTIDE SEQUENCE [LARGE SCALE GENOMIC DNA]</scope>
    <source>
        <strain evidence="2 3">CCM 8543</strain>
    </source>
</reference>
<dbReference type="Gene3D" id="3.30.390.10">
    <property type="entry name" value="Enolase-like, N-terminal domain"/>
    <property type="match status" value="1"/>
</dbReference>
<evidence type="ECO:0000259" key="1">
    <source>
        <dbReference type="Pfam" id="PF13378"/>
    </source>
</evidence>
<feature type="domain" description="Enolase C-terminal" evidence="1">
    <location>
        <begin position="1"/>
        <end position="132"/>
    </location>
</feature>
<dbReference type="SUPFAM" id="SSF51604">
    <property type="entry name" value="Enolase C-terminal domain-like"/>
    <property type="match status" value="1"/>
</dbReference>
<dbReference type="InterPro" id="IPR034593">
    <property type="entry name" value="DgoD-like"/>
</dbReference>
<keyword evidence="3" id="KW-1185">Reference proteome</keyword>
<gene>
    <name evidence="2" type="ORF">ACFFJ2_06735</name>
</gene>
<dbReference type="Pfam" id="PF13378">
    <property type="entry name" value="MR_MLE_C"/>
    <property type="match status" value="1"/>
</dbReference>